<dbReference type="Proteomes" id="UP000005365">
    <property type="component" value="Unassembled WGS sequence"/>
</dbReference>
<evidence type="ECO:0000313" key="1">
    <source>
        <dbReference type="EMBL" id="EET43866.1"/>
    </source>
</evidence>
<gene>
    <name evidence="1" type="ORF">NEISICOT_02265</name>
</gene>
<keyword evidence="2" id="KW-1185">Reference proteome</keyword>
<sequence length="39" mass="4329">MLKILRSDEERSSENGILVSDDLLLHQQSCSFPRPAGEG</sequence>
<proteinExistence type="predicted"/>
<protein>
    <submittedName>
        <fullName evidence="1">Uncharacterized protein</fullName>
    </submittedName>
</protein>
<dbReference type="EMBL" id="ACKO02000014">
    <property type="protein sequence ID" value="EET43866.1"/>
    <property type="molecule type" value="Genomic_DNA"/>
</dbReference>
<reference evidence="1" key="1">
    <citation type="submission" date="2009-07" db="EMBL/GenBank/DDBJ databases">
        <authorList>
            <person name="Weinstock G."/>
            <person name="Sodergren E."/>
            <person name="Clifton S."/>
            <person name="Fulton L."/>
            <person name="Fulton B."/>
            <person name="Courtney L."/>
            <person name="Fronick C."/>
            <person name="Harrison M."/>
            <person name="Strong C."/>
            <person name="Farmer C."/>
            <person name="Delahaunty K."/>
            <person name="Markovic C."/>
            <person name="Hall O."/>
            <person name="Minx P."/>
            <person name="Tomlinson C."/>
            <person name="Mitreva M."/>
            <person name="Nelson J."/>
            <person name="Hou S."/>
            <person name="Wollam A."/>
            <person name="Pepin K.H."/>
            <person name="Johnson M."/>
            <person name="Bhonagiri V."/>
            <person name="Nash W.E."/>
            <person name="Warren W."/>
            <person name="Chinwalla A."/>
            <person name="Mardis E.R."/>
            <person name="Wilson R.K."/>
        </authorList>
    </citation>
    <scope>NUCLEOTIDE SEQUENCE [LARGE SCALE GENOMIC DNA]</scope>
    <source>
        <strain evidence="1">ATCC 29256</strain>
    </source>
</reference>
<name>C6M6W2_NEISI</name>
<comment type="caution">
    <text evidence="1">The sequence shown here is derived from an EMBL/GenBank/DDBJ whole genome shotgun (WGS) entry which is preliminary data.</text>
</comment>
<evidence type="ECO:0000313" key="2">
    <source>
        <dbReference type="Proteomes" id="UP000005365"/>
    </source>
</evidence>
<dbReference type="AlphaFoldDB" id="C6M6W2"/>
<organism evidence="1 2">
    <name type="scientific">Neisseria sicca ATCC 29256</name>
    <dbReference type="NCBI Taxonomy" id="547045"/>
    <lineage>
        <taxon>Bacteria</taxon>
        <taxon>Pseudomonadati</taxon>
        <taxon>Pseudomonadota</taxon>
        <taxon>Betaproteobacteria</taxon>
        <taxon>Neisseriales</taxon>
        <taxon>Neisseriaceae</taxon>
        <taxon>Neisseria</taxon>
    </lineage>
</organism>
<accession>C6M6W2</accession>